<feature type="domain" description="Putative restriction endonuclease" evidence="1">
    <location>
        <begin position="17"/>
        <end position="182"/>
    </location>
</feature>
<dbReference type="InterPro" id="IPR011335">
    <property type="entry name" value="Restrct_endonuc-II-like"/>
</dbReference>
<dbReference type="Proteomes" id="UP000501421">
    <property type="component" value="Chromosome"/>
</dbReference>
<reference evidence="3" key="1">
    <citation type="journal article" date="2020" name="Microbiol. Resour. Announc.">
        <title>Complete Genome Sequence of Geobacillus sp. Strain E55-1, Isolated from Mine Geyser in Japan.</title>
        <authorList>
            <person name="Miyazaki K."/>
            <person name="Hase E."/>
            <person name="Tokito N."/>
        </authorList>
    </citation>
    <scope>NUCLEOTIDE SEQUENCE [LARGE SCALE GENOMIC DNA]</scope>
    <source>
        <strain evidence="3">E55-1</strain>
    </source>
</reference>
<proteinExistence type="predicted"/>
<sequence>MEEMGPLGKERPPMTYKEYATWPEGKRCEVLDGNIISMAPSPTPEHQSISLQLSIEFGMYFRGKDCRVLAAPIDVYLFEDHRKGWMDENVRNWVCPDLVVICDKNKIQKNRIVGAPDLVIEILSPATAKIDRMDKRIAYERAGVKEYWIVDPANQVVEVYLREKTGKFELRGVYSRDDTVPVHGWEDLFIDLRNIFE</sequence>
<protein>
    <recommendedName>
        <fullName evidence="1">Putative restriction endonuclease domain-containing protein</fullName>
    </recommendedName>
</protein>
<dbReference type="SUPFAM" id="SSF52980">
    <property type="entry name" value="Restriction endonuclease-like"/>
    <property type="match status" value="1"/>
</dbReference>
<evidence type="ECO:0000313" key="3">
    <source>
        <dbReference type="Proteomes" id="UP000501421"/>
    </source>
</evidence>
<dbReference type="EMBL" id="AP022557">
    <property type="protein sequence ID" value="BBW95680.1"/>
    <property type="molecule type" value="Genomic_DNA"/>
</dbReference>
<organism evidence="2 3">
    <name type="scientific">Geobacillus subterraneus</name>
    <dbReference type="NCBI Taxonomy" id="129338"/>
    <lineage>
        <taxon>Bacteria</taxon>
        <taxon>Bacillati</taxon>
        <taxon>Bacillota</taxon>
        <taxon>Bacilli</taxon>
        <taxon>Bacillales</taxon>
        <taxon>Anoxybacillaceae</taxon>
        <taxon>Geobacillus</taxon>
    </lineage>
</organism>
<dbReference type="Pfam" id="PF05685">
    <property type="entry name" value="Uma2"/>
    <property type="match status" value="1"/>
</dbReference>
<gene>
    <name evidence="2" type="ORF">GsuE55_05130</name>
</gene>
<dbReference type="PANTHER" id="PTHR36558:SF1">
    <property type="entry name" value="RESTRICTION ENDONUCLEASE DOMAIN-CONTAINING PROTEIN-RELATED"/>
    <property type="match status" value="1"/>
</dbReference>
<evidence type="ECO:0000313" key="2">
    <source>
        <dbReference type="EMBL" id="BBW95680.1"/>
    </source>
</evidence>
<dbReference type="InterPro" id="IPR012296">
    <property type="entry name" value="Nuclease_put_TT1808"/>
</dbReference>
<dbReference type="Gene3D" id="3.90.1570.10">
    <property type="entry name" value="tt1808, chain A"/>
    <property type="match status" value="1"/>
</dbReference>
<dbReference type="CDD" id="cd06260">
    <property type="entry name" value="DUF820-like"/>
    <property type="match status" value="1"/>
</dbReference>
<keyword evidence="3" id="KW-1185">Reference proteome</keyword>
<accession>A0A679FJ16</accession>
<dbReference type="InterPro" id="IPR008538">
    <property type="entry name" value="Uma2"/>
</dbReference>
<dbReference type="AlphaFoldDB" id="A0A679FJ16"/>
<dbReference type="PANTHER" id="PTHR36558">
    <property type="entry name" value="GLR1098 PROTEIN"/>
    <property type="match status" value="1"/>
</dbReference>
<evidence type="ECO:0000259" key="1">
    <source>
        <dbReference type="Pfam" id="PF05685"/>
    </source>
</evidence>
<name>A0A679FJ16_9BACL</name>